<dbReference type="PATRIC" id="fig|1265738.3.peg.5794"/>
<dbReference type="SUPFAM" id="SSF53822">
    <property type="entry name" value="Periplasmic binding protein-like I"/>
    <property type="match status" value="1"/>
</dbReference>
<dbReference type="Gene3D" id="3.40.50.2300">
    <property type="match status" value="1"/>
</dbReference>
<gene>
    <name evidence="1" type="ORF">RMSM_05798</name>
</gene>
<accession>M5RTK2</accession>
<dbReference type="AlphaFoldDB" id="M5RTK2"/>
<dbReference type="Proteomes" id="UP000011991">
    <property type="component" value="Unassembled WGS sequence"/>
</dbReference>
<dbReference type="OrthoDB" id="245475at2"/>
<organism evidence="1 2">
    <name type="scientific">Rhodopirellula maiorica SM1</name>
    <dbReference type="NCBI Taxonomy" id="1265738"/>
    <lineage>
        <taxon>Bacteria</taxon>
        <taxon>Pseudomonadati</taxon>
        <taxon>Planctomycetota</taxon>
        <taxon>Planctomycetia</taxon>
        <taxon>Pirellulales</taxon>
        <taxon>Pirellulaceae</taxon>
        <taxon>Novipirellula</taxon>
    </lineage>
</organism>
<name>M5RTK2_9BACT</name>
<comment type="caution">
    <text evidence="1">The sequence shown here is derived from an EMBL/GenBank/DDBJ whole genome shotgun (WGS) entry which is preliminary data.</text>
</comment>
<sequence length="135" mass="15061">MRDLENTPGIDVIIGGVDATPEALDLITRGVLFATVGGHVMEGGWGIVLLHDFFNGIDLARIPTHYDSPMRLITRDNLAAYRAVLNRATWRNTDFRKFSLLDRPNQSNYRFDLSTLATGAGPEPNFPERIHPSQI</sequence>
<proteinExistence type="predicted"/>
<dbReference type="InterPro" id="IPR028082">
    <property type="entry name" value="Peripla_BP_I"/>
</dbReference>
<evidence type="ECO:0000313" key="2">
    <source>
        <dbReference type="Proteomes" id="UP000011991"/>
    </source>
</evidence>
<evidence type="ECO:0000313" key="1">
    <source>
        <dbReference type="EMBL" id="EMI17279.1"/>
    </source>
</evidence>
<reference evidence="1 2" key="1">
    <citation type="journal article" date="2013" name="Mar. Genomics">
        <title>Expression of sulfatases in Rhodopirellula baltica and the diversity of sulfatases in the genus Rhodopirellula.</title>
        <authorList>
            <person name="Wegner C.E."/>
            <person name="Richter-Heitmann T."/>
            <person name="Klindworth A."/>
            <person name="Klockow C."/>
            <person name="Richter M."/>
            <person name="Achstetter T."/>
            <person name="Glockner F.O."/>
            <person name="Harder J."/>
        </authorList>
    </citation>
    <scope>NUCLEOTIDE SEQUENCE [LARGE SCALE GENOMIC DNA]</scope>
    <source>
        <strain evidence="1 2">SM1</strain>
    </source>
</reference>
<dbReference type="EMBL" id="ANOG01000826">
    <property type="protein sequence ID" value="EMI17279.1"/>
    <property type="molecule type" value="Genomic_DNA"/>
</dbReference>
<protein>
    <submittedName>
        <fullName evidence="1">Sugar ABC transporter periplasmic protein</fullName>
    </submittedName>
</protein>
<keyword evidence="2" id="KW-1185">Reference proteome</keyword>